<name>A0A1F7JH82_9BACT</name>
<proteinExistence type="predicted"/>
<comment type="caution">
    <text evidence="1">The sequence shown here is derived from an EMBL/GenBank/DDBJ whole genome shotgun (WGS) entry which is preliminary data.</text>
</comment>
<sequence>MAKAKSKKIKIYLDPIANSFNIWWDDPKLAFSSEDVDSPYRNDVIIKDKQGRPISLEVIGIFPSELNIAEKINKVFGKQKEPYLLQSI</sequence>
<evidence type="ECO:0000313" key="2">
    <source>
        <dbReference type="Proteomes" id="UP000177418"/>
    </source>
</evidence>
<evidence type="ECO:0000313" key="1">
    <source>
        <dbReference type="EMBL" id="OGK54968.1"/>
    </source>
</evidence>
<organism evidence="1 2">
    <name type="scientific">Candidatus Roizmanbacteria bacterium RIFCSPLOWO2_02_FULL_36_11</name>
    <dbReference type="NCBI Taxonomy" id="1802071"/>
    <lineage>
        <taxon>Bacteria</taxon>
        <taxon>Candidatus Roizmaniibacteriota</taxon>
    </lineage>
</organism>
<accession>A0A1F7JH82</accession>
<evidence type="ECO:0008006" key="3">
    <source>
        <dbReference type="Google" id="ProtNLM"/>
    </source>
</evidence>
<dbReference type="AlphaFoldDB" id="A0A1F7JH82"/>
<dbReference type="Proteomes" id="UP000177418">
    <property type="component" value="Unassembled WGS sequence"/>
</dbReference>
<dbReference type="EMBL" id="MGAV01000012">
    <property type="protein sequence ID" value="OGK54968.1"/>
    <property type="molecule type" value="Genomic_DNA"/>
</dbReference>
<reference evidence="1 2" key="1">
    <citation type="journal article" date="2016" name="Nat. Commun.">
        <title>Thousands of microbial genomes shed light on interconnected biogeochemical processes in an aquifer system.</title>
        <authorList>
            <person name="Anantharaman K."/>
            <person name="Brown C.T."/>
            <person name="Hug L.A."/>
            <person name="Sharon I."/>
            <person name="Castelle C.J."/>
            <person name="Probst A.J."/>
            <person name="Thomas B.C."/>
            <person name="Singh A."/>
            <person name="Wilkins M.J."/>
            <person name="Karaoz U."/>
            <person name="Brodie E.L."/>
            <person name="Williams K.H."/>
            <person name="Hubbard S.S."/>
            <person name="Banfield J.F."/>
        </authorList>
    </citation>
    <scope>NUCLEOTIDE SEQUENCE [LARGE SCALE GENOMIC DNA]</scope>
</reference>
<protein>
    <recommendedName>
        <fullName evidence="3">DUF2283 domain-containing protein</fullName>
    </recommendedName>
</protein>
<gene>
    <name evidence="1" type="ORF">A3H78_00645</name>
</gene>